<keyword evidence="1" id="KW-1015">Disulfide bond</keyword>
<dbReference type="Pfam" id="PF12708">
    <property type="entry name" value="Pect-lyase_RHGA_epim"/>
    <property type="match status" value="1"/>
</dbReference>
<dbReference type="AlphaFoldDB" id="A0A1Z4MYF8"/>
<dbReference type="Proteomes" id="UP000218785">
    <property type="component" value="Chromosome"/>
</dbReference>
<dbReference type="PANTHER" id="PTHR31736:SF19">
    <property type="entry name" value="PECTIN LYASE SUPERFAMILY PROTEIN-RELATED"/>
    <property type="match status" value="1"/>
</dbReference>
<evidence type="ECO:0000313" key="4">
    <source>
        <dbReference type="Proteomes" id="UP000218785"/>
    </source>
</evidence>
<dbReference type="SUPFAM" id="SSF51126">
    <property type="entry name" value="Pectin lyase-like"/>
    <property type="match status" value="2"/>
</dbReference>
<proteinExistence type="predicted"/>
<evidence type="ECO:0000313" key="3">
    <source>
        <dbReference type="EMBL" id="BAY98516.1"/>
    </source>
</evidence>
<dbReference type="EMBL" id="AP018248">
    <property type="protein sequence ID" value="BAY98516.1"/>
    <property type="molecule type" value="Genomic_DNA"/>
</dbReference>
<dbReference type="Gene3D" id="2.160.20.10">
    <property type="entry name" value="Single-stranded right-handed beta-helix, Pectin lyase-like"/>
    <property type="match status" value="2"/>
</dbReference>
<gene>
    <name evidence="3" type="ORF">NIES37_24660</name>
</gene>
<protein>
    <recommendedName>
        <fullName evidence="2">Rhamnogalacturonase A/B/Epimerase-like pectate lyase domain-containing protein</fullName>
    </recommendedName>
</protein>
<dbReference type="RefSeq" id="WP_096575969.1">
    <property type="nucleotide sequence ID" value="NZ_CAWNJS010000001.1"/>
</dbReference>
<dbReference type="InterPro" id="IPR012334">
    <property type="entry name" value="Pectin_lyas_fold"/>
</dbReference>
<evidence type="ECO:0000256" key="1">
    <source>
        <dbReference type="ARBA" id="ARBA00023157"/>
    </source>
</evidence>
<dbReference type="InterPro" id="IPR024535">
    <property type="entry name" value="RHGA/B-epi-like_pectate_lyase"/>
</dbReference>
<evidence type="ECO:0000259" key="2">
    <source>
        <dbReference type="Pfam" id="PF12708"/>
    </source>
</evidence>
<name>A0A1Z4MYF8_9CYAN</name>
<reference evidence="3 4" key="1">
    <citation type="submission" date="2017-06" db="EMBL/GenBank/DDBJ databases">
        <title>Genome sequencing of cyanobaciteial culture collection at National Institute for Environmental Studies (NIES).</title>
        <authorList>
            <person name="Hirose Y."/>
            <person name="Shimura Y."/>
            <person name="Fujisawa T."/>
            <person name="Nakamura Y."/>
            <person name="Kawachi M."/>
        </authorList>
    </citation>
    <scope>NUCLEOTIDE SEQUENCE [LARGE SCALE GENOMIC DNA]</scope>
    <source>
        <strain evidence="3 4">NIES-37</strain>
    </source>
</reference>
<keyword evidence="4" id="KW-1185">Reference proteome</keyword>
<organism evidence="3 4">
    <name type="scientific">Tolypothrix tenuis PCC 7101</name>
    <dbReference type="NCBI Taxonomy" id="231146"/>
    <lineage>
        <taxon>Bacteria</taxon>
        <taxon>Bacillati</taxon>
        <taxon>Cyanobacteriota</taxon>
        <taxon>Cyanophyceae</taxon>
        <taxon>Nostocales</taxon>
        <taxon>Tolypothrichaceae</taxon>
        <taxon>Tolypothrix</taxon>
    </lineage>
</organism>
<sequence length="666" mass="71943">MIRPRSLVLKLLPLLFLIAFFTTTCVDYSKNSENQIAAFGAAIAKPKENIIYPENAGVINVTSPEYGAIPNDSQDDTEAIQKALSKFPSGGKTIYLPNGVYNISDSLHWPTGERFRSDYKRIVLQGQSKEGVIIQLQDAAAKFQNPKQPRPVISTGFDPDLKSNSENFKASLVAQRFGNSVRNLTINTGKNNPGAEGLNFAANNQGAVRSVKIISGDGQGTTGLALTHGEVGPLLVEDVEIVGFYSGIRTNNGINGITLQNITVRNQRSAGIFNGGQPMSLEGFTSFNAVPAIINGKNPNEGNDPGSTLTLVNAKLIGRGKAKTISAITSAGFIYARNVVSSGYKDILASNAKNANKTIKKSVIDEFTSHPILAEFPSPSKSLRLPIKQFPKLAWNNPKTWVSVEKFGAKPNDKKDDTDAFQAAIDSGATTVLVPQTGTFTINGTVRLRGKVQRFIGTEGWIEGNGEIVTENGTQPILIIENFFVGFGSKLKWKTVANRTIVYRSITHLNLESTGSGDLFIDDAVMDKLRFNNSAQHIWARQLNPEGASDTNIVNSGAKLWILGFKTEQGKTKIATIKGGATELLGGLVYAAGKQDPKDPLFRVVNASASFVGIAEASFDGDSYQIWVEETRGNTTKTLVRSKIPGRYTANGIVMLMYSGFDKPPK</sequence>
<accession>A0A1Z4MYF8</accession>
<feature type="domain" description="Rhamnogalacturonase A/B/Epimerase-like pectate lyase" evidence="2">
    <location>
        <begin position="59"/>
        <end position="270"/>
    </location>
</feature>
<dbReference type="PANTHER" id="PTHR31736">
    <property type="match status" value="1"/>
</dbReference>
<dbReference type="KEGG" id="ttq:NIES37_24660"/>
<dbReference type="InterPro" id="IPR011050">
    <property type="entry name" value="Pectin_lyase_fold/virulence"/>
</dbReference>